<feature type="transmembrane region" description="Helical" evidence="7">
    <location>
        <begin position="299"/>
        <end position="321"/>
    </location>
</feature>
<keyword evidence="5 7" id="KW-1133">Transmembrane helix</keyword>
<feature type="transmembrane region" description="Helical" evidence="7">
    <location>
        <begin position="396"/>
        <end position="412"/>
    </location>
</feature>
<keyword evidence="2" id="KW-0813">Transport</keyword>
<dbReference type="InterPro" id="IPR005279">
    <property type="entry name" value="Dipep/tripep_permease"/>
</dbReference>
<evidence type="ECO:0000313" key="9">
    <source>
        <dbReference type="Proteomes" id="UP000015527"/>
    </source>
</evidence>
<keyword evidence="3" id="KW-1003">Cell membrane</keyword>
<feature type="transmembrane region" description="Helical" evidence="7">
    <location>
        <begin position="254"/>
        <end position="279"/>
    </location>
</feature>
<feature type="transmembrane region" description="Helical" evidence="7">
    <location>
        <begin position="179"/>
        <end position="198"/>
    </location>
</feature>
<evidence type="ECO:0000256" key="7">
    <source>
        <dbReference type="SAM" id="Phobius"/>
    </source>
</evidence>
<dbReference type="GO" id="GO:0015833">
    <property type="term" value="P:peptide transport"/>
    <property type="evidence" value="ECO:0007669"/>
    <property type="project" value="InterPro"/>
</dbReference>
<feature type="transmembrane region" description="Helical" evidence="7">
    <location>
        <begin position="140"/>
        <end position="158"/>
    </location>
</feature>
<accession>T0H314</accession>
<dbReference type="NCBIfam" id="TIGR00924">
    <property type="entry name" value="yjdL_sub1_fam"/>
    <property type="match status" value="1"/>
</dbReference>
<organism evidence="8 9">
    <name type="scientific">Novosphingobium lindaniclasticum LE124</name>
    <dbReference type="NCBI Taxonomy" id="1096930"/>
    <lineage>
        <taxon>Bacteria</taxon>
        <taxon>Pseudomonadati</taxon>
        <taxon>Pseudomonadota</taxon>
        <taxon>Alphaproteobacteria</taxon>
        <taxon>Sphingomonadales</taxon>
        <taxon>Sphingomonadaceae</taxon>
        <taxon>Novosphingobium</taxon>
    </lineage>
</organism>
<dbReference type="GO" id="GO:1904680">
    <property type="term" value="F:peptide transmembrane transporter activity"/>
    <property type="evidence" value="ECO:0007669"/>
    <property type="project" value="InterPro"/>
</dbReference>
<dbReference type="AlphaFoldDB" id="T0H314"/>
<feature type="transmembrane region" description="Helical" evidence="7">
    <location>
        <begin position="432"/>
        <end position="453"/>
    </location>
</feature>
<dbReference type="SUPFAM" id="SSF103473">
    <property type="entry name" value="MFS general substrate transporter"/>
    <property type="match status" value="1"/>
</dbReference>
<keyword evidence="9" id="KW-1185">Reference proteome</keyword>
<name>T0H314_9SPHN</name>
<evidence type="ECO:0000256" key="2">
    <source>
        <dbReference type="ARBA" id="ARBA00022448"/>
    </source>
</evidence>
<keyword evidence="6 7" id="KW-0472">Membrane</keyword>
<dbReference type="GO" id="GO:0005886">
    <property type="term" value="C:plasma membrane"/>
    <property type="evidence" value="ECO:0007669"/>
    <property type="project" value="UniProtKB-SubCell"/>
</dbReference>
<evidence type="ECO:0000256" key="4">
    <source>
        <dbReference type="ARBA" id="ARBA00022692"/>
    </source>
</evidence>
<dbReference type="Pfam" id="PF07690">
    <property type="entry name" value="MFS_1"/>
    <property type="match status" value="1"/>
</dbReference>
<dbReference type="Gene3D" id="1.20.1250.20">
    <property type="entry name" value="MFS general substrate transporter like domains"/>
    <property type="match status" value="2"/>
</dbReference>
<proteinExistence type="predicted"/>
<evidence type="ECO:0000256" key="3">
    <source>
        <dbReference type="ARBA" id="ARBA00022475"/>
    </source>
</evidence>
<evidence type="ECO:0000256" key="5">
    <source>
        <dbReference type="ARBA" id="ARBA00022989"/>
    </source>
</evidence>
<dbReference type="PATRIC" id="fig|1096930.3.peg.4578"/>
<dbReference type="CDD" id="cd17346">
    <property type="entry name" value="MFS_DtpA_like"/>
    <property type="match status" value="1"/>
</dbReference>
<dbReference type="RefSeq" id="WP_021236305.1">
    <property type="nucleotide sequence ID" value="NZ_ATHL01000155.1"/>
</dbReference>
<evidence type="ECO:0000256" key="6">
    <source>
        <dbReference type="ARBA" id="ARBA00023136"/>
    </source>
</evidence>
<reference evidence="8 9" key="1">
    <citation type="journal article" date="2013" name="Genome Announc.">
        <title>Genome Sequence of Novosphingobium lindaniclasticum LE124T, Isolated from a Hexachlorocyclohexane Dumpsite.</title>
        <authorList>
            <person name="Saxena A."/>
            <person name="Nayyar N."/>
            <person name="Sangwan N."/>
            <person name="Kumari R."/>
            <person name="Khurana J.P."/>
            <person name="Lal R."/>
        </authorList>
    </citation>
    <scope>NUCLEOTIDE SEQUENCE [LARGE SCALE GENOMIC DNA]</scope>
    <source>
        <strain evidence="8 9">LE124</strain>
    </source>
</reference>
<gene>
    <name evidence="8" type="ORF">L284_23245</name>
</gene>
<evidence type="ECO:0000313" key="8">
    <source>
        <dbReference type="EMBL" id="EQB07317.1"/>
    </source>
</evidence>
<keyword evidence="4 7" id="KW-0812">Transmembrane</keyword>
<dbReference type="InterPro" id="IPR011701">
    <property type="entry name" value="MFS"/>
</dbReference>
<sequence>MTLSEATPQLDLPEDLERNDRAFLGHPKGLGYLSIVEGCERFSYYSMQTLLVLYMVKYLLLPENIGKVAGLSWLRGWHYAGLEGQPLASAIFGDYTSLVYLTPILGGIVADRWLGRKATLIAGAVIMSLGHFLMAFEGLFLFALISLVVGVGLFKGNIASQVGELYKPGDLRRAMAFQIFYIAINVSVIAAPLVAGTLGEKVGWHYGFGTAGVVMVLGLIIYLKAGHWLPADNRAPKGEKAPKVRLTRSDWPRLGALAVLVPVLAVAMMSNQEIFNAYLVWADAKFQLTFFGDTLPTSWMITVDATLSFSMLVVVAAFWKWFANRTGREPDELGKMIIGSVFSMMGGMCLVIAAATAGDAKIGLFWPVMFHLFNSIGFAHIMPVSLALFTKVAPRALNATVVGIYYLAFFGANKVVGEVGGWYSSMDTVSFWLLHVASAAVGLIAFAAFKIALGKTLAGNIVES</sequence>
<protein>
    <submittedName>
        <fullName evidence="8">Amino acid transporter</fullName>
    </submittedName>
</protein>
<dbReference type="InterPro" id="IPR050171">
    <property type="entry name" value="MFS_Transporters"/>
</dbReference>
<feature type="transmembrane region" description="Helical" evidence="7">
    <location>
        <begin position="333"/>
        <end position="358"/>
    </location>
</feature>
<dbReference type="eggNOG" id="COG3104">
    <property type="taxonomic scope" value="Bacteria"/>
</dbReference>
<dbReference type="OrthoDB" id="9772725at2"/>
<comment type="subcellular location">
    <subcellularLocation>
        <location evidence="1">Cell membrane</location>
        <topology evidence="1">Multi-pass membrane protein</topology>
    </subcellularLocation>
</comment>
<evidence type="ECO:0000256" key="1">
    <source>
        <dbReference type="ARBA" id="ARBA00004651"/>
    </source>
</evidence>
<dbReference type="PANTHER" id="PTHR23517">
    <property type="entry name" value="RESISTANCE PROTEIN MDTM, PUTATIVE-RELATED-RELATED"/>
    <property type="match status" value="1"/>
</dbReference>
<dbReference type="EMBL" id="ATHL01000155">
    <property type="protein sequence ID" value="EQB07317.1"/>
    <property type="molecule type" value="Genomic_DNA"/>
</dbReference>
<feature type="transmembrane region" description="Helical" evidence="7">
    <location>
        <begin position="204"/>
        <end position="223"/>
    </location>
</feature>
<dbReference type="Proteomes" id="UP000015527">
    <property type="component" value="Unassembled WGS sequence"/>
</dbReference>
<comment type="caution">
    <text evidence="8">The sequence shown here is derived from an EMBL/GenBank/DDBJ whole genome shotgun (WGS) entry which is preliminary data.</text>
</comment>
<dbReference type="PANTHER" id="PTHR23517:SF15">
    <property type="entry name" value="PROTON-DEPENDENT OLIGOPEPTIDE FAMILY TRANSPORT PROTEIN"/>
    <property type="match status" value="1"/>
</dbReference>
<feature type="transmembrane region" description="Helical" evidence="7">
    <location>
        <begin position="364"/>
        <end position="389"/>
    </location>
</feature>
<dbReference type="InterPro" id="IPR036259">
    <property type="entry name" value="MFS_trans_sf"/>
</dbReference>